<dbReference type="PANTHER" id="PTHR43308:SF5">
    <property type="entry name" value="S-LAYER PROTEIN _ PEPTIDOGLYCAN ENDO-BETA-N-ACETYLGLUCOSAMINIDASE"/>
    <property type="match status" value="1"/>
</dbReference>
<dbReference type="InterPro" id="IPR025883">
    <property type="entry name" value="Cadherin-like_domain"/>
</dbReference>
<dbReference type="PROSITE" id="PS51272">
    <property type="entry name" value="SLH"/>
    <property type="match status" value="3"/>
</dbReference>
<evidence type="ECO:0000313" key="5">
    <source>
        <dbReference type="Proteomes" id="UP000653578"/>
    </source>
</evidence>
<accession>A0ABX1XCC1</accession>
<dbReference type="Pfam" id="PF18675">
    <property type="entry name" value="HepII_C"/>
    <property type="match status" value="1"/>
</dbReference>
<dbReference type="SUPFAM" id="SSF49785">
    <property type="entry name" value="Galactose-binding domain-like"/>
    <property type="match status" value="1"/>
</dbReference>
<dbReference type="Gene3D" id="3.30.457.10">
    <property type="entry name" value="Copper amine oxidase-like, N-terminal domain"/>
    <property type="match status" value="1"/>
</dbReference>
<dbReference type="Gene3D" id="2.60.40.2340">
    <property type="match status" value="1"/>
</dbReference>
<comment type="subcellular location">
    <subcellularLocation>
        <location evidence="1">Cell envelope</location>
    </subcellularLocation>
</comment>
<gene>
    <name evidence="4" type="ORF">GC096_18555</name>
</gene>
<feature type="domain" description="SLH" evidence="3">
    <location>
        <begin position="1783"/>
        <end position="1843"/>
    </location>
</feature>
<dbReference type="Gene3D" id="2.70.98.70">
    <property type="match status" value="1"/>
</dbReference>
<dbReference type="PANTHER" id="PTHR43308">
    <property type="entry name" value="OUTER MEMBRANE PROTEIN ALPHA-RELATED"/>
    <property type="match status" value="1"/>
</dbReference>
<dbReference type="Gene3D" id="2.60.40.2750">
    <property type="match status" value="1"/>
</dbReference>
<dbReference type="Pfam" id="PF07940">
    <property type="entry name" value="Hepar_II_III_C"/>
    <property type="match status" value="1"/>
</dbReference>
<dbReference type="RefSeq" id="WP_171632273.1">
    <property type="nucleotide sequence ID" value="NZ_WHNY01000060.1"/>
</dbReference>
<organism evidence="4 5">
    <name type="scientific">Paenibacillus plantarum</name>
    <dbReference type="NCBI Taxonomy" id="2654975"/>
    <lineage>
        <taxon>Bacteria</taxon>
        <taxon>Bacillati</taxon>
        <taxon>Bacillota</taxon>
        <taxon>Bacilli</taxon>
        <taxon>Bacillales</taxon>
        <taxon>Paenibacillaceae</taxon>
        <taxon>Paenibacillus</taxon>
    </lineage>
</organism>
<dbReference type="Gene3D" id="1.50.10.100">
    <property type="entry name" value="Chondroitin AC/alginate lyase"/>
    <property type="match status" value="1"/>
</dbReference>
<comment type="caution">
    <text evidence="4">The sequence shown here is derived from an EMBL/GenBank/DDBJ whole genome shotgun (WGS) entry which is preliminary data.</text>
</comment>
<name>A0ABX1XCC1_9BACL</name>
<keyword evidence="5" id="KW-1185">Reference proteome</keyword>
<dbReference type="InterPro" id="IPR000421">
    <property type="entry name" value="FA58C"/>
</dbReference>
<sequence length="1964" mass="211262">MKIAKRALNMLLFLSLVVSMFTGVIPVSGAIVPAVVPLFHTTDGSVMFEAEDTSINTTYVTVTNTTYASGGKAILLSKEVKPPAPAPTPVASDPGGLEFQITPDMAGKYQIWMRYVCISASCDSQWASINGGDYKYMGPPPISKDTNDYVWVKYDTFGSLVEGQTYSYRILPRETGAKIDKFIVTAVANFTPSGMGTLPDPIVVGARTPLNPNAYPMPPITPPAEHPRLLFKTSDIPTLRANLAAAENGAAVAAYNELLANTSDGNLPDKPGSYNFDGKLLGVIEAKAFEYAINGNEAYGRQALSMMKNVLKTVTFKNYNPDPERPMGQVIFTASQVYDWCYPLLTKEDKEEIVAGSEHIAANADGGTITGMEIGWPPNKQGAVTGHGSEAQLQRDLLSFGIATYDEYPDIYNYVGGRFFAYWPQARNYWATSNTQHQGSAYGPYRYDWDLWSQWIINRMSGDTIYVPDAGLTSYQWIYTRRPDGQLLREGDEYNEGGTRGSYWNILSPTLLHAANFYKDPYLKKELLRENPLLSTFTYSNFTITPVQVLLFNDPAVGVKPLSGLPLTKYFGSPVGQMVARTGWNDGINAPDVMAFMKIGEQWAANHNHLDVGNFQIYYKGILASESGFYDSYNTPHDLNYNKQTIAHNSLLIYDPNEQMSGSIVNSGGQRTPGGEVGNLSQWMKDGKYEMGVVTGHEFGPDPVKPDYTYLSGDITKAYSDKVKQVLRSMMFLPLDNADHPAAFIVMDKIKSSDPAFKKTFLLHSQQEPEIDGNVTVIKRNTEGYNGMLTNQTLLPKNPLIDKLGGPNKEYLIGGSNYPLKTTIDPVKNSTEAGWGRVEISPSSQNETDYFLNVMYVGDADKNLAVENANLIETDVVAGAKIFDKVAIFAKDSARLDQTVTFDVYGSDTALKVNIAGLKEGTWAVTVDNAAIGEQIATADGGMIYFTAPAGHYTLNYVSGNADKPVVPEQRPDHEGIDIKINNMFLYSAASATIQNNVVFVPMREVLENMKATYSWDEATLSATAVNGNQTIKLTNNSATAYIDGEAKLLEAPAKLINGSFMMPASFISEAMDAQVVWDPFGRGVHITFNRSGTNPPSPLKEGVAQIISSKASKVFEETYPYLSYDGNPDTLWSAEGTAEWISYEFRKPQTIASVYMHFNKATARRSYFDIQSSTDGINYSTLFSGEGDGLSEGQEYFLEVPATAQYFRILCKGNSASSWNAIKEIEFRLANSAKAITAFSFAGLNPAVNGTIDETNKTIALTVPYGTDVTALVPTFTSTGDSVKLGSTVQVSGTTPQNFTSGITYTVVAADSTIQNYTVTVTVSPAVGGGGSEGSGSTPSTNALLASLTVNQVAIAVSPSQLDYTVDVPNSVTSLNFNVTKAESNQTLTVTGSVYKTETGAVYSTVIGNVYSYKTSDLIVGNNPIQIVVTAQNGTSNTYNLIMNREKIIATAAPIPVTNEPLNISAPAGVNASIQAEPTIIGSTAHVTLPLVEVTATTSLGNVSVTIPSGTTVTAPAGWNGIINLPQAHAINSVTTNGTVNAVIEVGSSAYSLYFDKAVRIVLPGQSGTNVGFVSAGNTIVTPITTVLTTDSQAVGDALPAGGEGKIDSGSDLVIWTKHFTKFVSYTATPTSTLTTGGGGGGSSNSATIIASIGGTETINGVTIDFPEGAFASNFKVTVNKASSTTGLPKDATLKLIGDVYEITKDKDGKFTKAVTIKLPFDIKNVDFETSIVSIYWLNEETKEWIQLDNIQVDKDTGTVTGSTNHFTKFAVLTSARPTDAVTPVAFSDIAGHWSEANIKQAVSDGIVSGYPDGTFKPENAVTRAEFTVMLMNTLKPKVVGAALTFADSSKIGTWAQKAVAQAVQAGVINGYEDGTFHPDAQITRAEMAAMFAGALGQSNEVATTTGFADDKDIPVWAKSRVVYVKQAGIVQGREKNLFAPNDHATKAEAVTVLLNLLAQKSK</sequence>
<dbReference type="PROSITE" id="PS50022">
    <property type="entry name" value="FA58C_3"/>
    <property type="match status" value="1"/>
</dbReference>
<dbReference type="InterPro" id="IPR008929">
    <property type="entry name" value="Chondroitin_lyas"/>
</dbReference>
<dbReference type="InterPro" id="IPR040925">
    <property type="entry name" value="HepII_C"/>
</dbReference>
<dbReference type="SUPFAM" id="SSF55383">
    <property type="entry name" value="Copper amine oxidase, domain N"/>
    <property type="match status" value="1"/>
</dbReference>
<evidence type="ECO:0008006" key="6">
    <source>
        <dbReference type="Google" id="ProtNLM"/>
    </source>
</evidence>
<dbReference type="Pfam" id="PF07833">
    <property type="entry name" value="Cu_amine_oxidN1"/>
    <property type="match status" value="1"/>
</dbReference>
<evidence type="ECO:0000256" key="1">
    <source>
        <dbReference type="ARBA" id="ARBA00004196"/>
    </source>
</evidence>
<feature type="domain" description="SLH" evidence="3">
    <location>
        <begin position="1844"/>
        <end position="1907"/>
    </location>
</feature>
<dbReference type="InterPro" id="IPR012480">
    <property type="entry name" value="Hepar_II_III_C"/>
</dbReference>
<dbReference type="InterPro" id="IPR012854">
    <property type="entry name" value="Cu_amine_oxidase-like_N"/>
</dbReference>
<evidence type="ECO:0000259" key="2">
    <source>
        <dbReference type="PROSITE" id="PS50022"/>
    </source>
</evidence>
<dbReference type="Pfam" id="PF12733">
    <property type="entry name" value="Cadherin-like"/>
    <property type="match status" value="1"/>
</dbReference>
<dbReference type="InterPro" id="IPR008979">
    <property type="entry name" value="Galactose-bd-like_sf"/>
</dbReference>
<dbReference type="Pfam" id="PF00754">
    <property type="entry name" value="F5_F8_type_C"/>
    <property type="match status" value="1"/>
</dbReference>
<evidence type="ECO:0000313" key="4">
    <source>
        <dbReference type="EMBL" id="NOU66041.1"/>
    </source>
</evidence>
<feature type="domain" description="SLH" evidence="3">
    <location>
        <begin position="1909"/>
        <end position="1964"/>
    </location>
</feature>
<evidence type="ECO:0000259" key="3">
    <source>
        <dbReference type="PROSITE" id="PS51272"/>
    </source>
</evidence>
<dbReference type="InterPro" id="IPR001119">
    <property type="entry name" value="SLH_dom"/>
</dbReference>
<dbReference type="InterPro" id="IPR036582">
    <property type="entry name" value="Mao_N_sf"/>
</dbReference>
<dbReference type="Pfam" id="PF00395">
    <property type="entry name" value="SLH"/>
    <property type="match status" value="3"/>
</dbReference>
<dbReference type="EMBL" id="WHNY01000060">
    <property type="protein sequence ID" value="NOU66041.1"/>
    <property type="molecule type" value="Genomic_DNA"/>
</dbReference>
<protein>
    <recommendedName>
        <fullName evidence="6">S-layer homology domain-containing protein</fullName>
    </recommendedName>
</protein>
<reference evidence="4 5" key="1">
    <citation type="submission" date="2019-10" db="EMBL/GenBank/DDBJ databases">
        <title>Description of Paenibacillus humi sp. nov.</title>
        <authorList>
            <person name="Carlier A."/>
            <person name="Qi S."/>
        </authorList>
    </citation>
    <scope>NUCLEOTIDE SEQUENCE [LARGE SCALE GENOMIC DNA]</scope>
    <source>
        <strain evidence="4 5">LMG 31461</strain>
    </source>
</reference>
<dbReference type="Gene3D" id="2.60.120.260">
    <property type="entry name" value="Galactose-binding domain-like"/>
    <property type="match status" value="2"/>
</dbReference>
<dbReference type="InterPro" id="IPR051465">
    <property type="entry name" value="Cell_Envelope_Struct_Comp"/>
</dbReference>
<proteinExistence type="predicted"/>
<feature type="domain" description="F5/8 type C" evidence="2">
    <location>
        <begin position="1093"/>
        <end position="1233"/>
    </location>
</feature>
<dbReference type="Proteomes" id="UP000653578">
    <property type="component" value="Unassembled WGS sequence"/>
</dbReference>
<dbReference type="Gene3D" id="2.60.220.30">
    <property type="match status" value="1"/>
</dbReference>